<dbReference type="Gene3D" id="3.40.50.720">
    <property type="entry name" value="NAD(P)-binding Rossmann-like Domain"/>
    <property type="match status" value="1"/>
</dbReference>
<keyword evidence="1" id="KW-0472">Membrane</keyword>
<dbReference type="OrthoDB" id="10265862at2759"/>
<name>A0A151Z4D9_TIELA</name>
<feature type="transmembrane region" description="Helical" evidence="1">
    <location>
        <begin position="85"/>
        <end position="104"/>
    </location>
</feature>
<evidence type="ECO:0000313" key="4">
    <source>
        <dbReference type="Proteomes" id="UP000076078"/>
    </source>
</evidence>
<dbReference type="SUPFAM" id="SSF69572">
    <property type="entry name" value="Activating enzymes of the ubiquitin-like proteins"/>
    <property type="match status" value="1"/>
</dbReference>
<keyword evidence="1" id="KW-1133">Transmembrane helix</keyword>
<feature type="transmembrane region" description="Helical" evidence="1">
    <location>
        <begin position="934"/>
        <end position="954"/>
    </location>
</feature>
<dbReference type="GO" id="GO:0008641">
    <property type="term" value="F:ubiquitin-like modifier activating enzyme activity"/>
    <property type="evidence" value="ECO:0007669"/>
    <property type="project" value="InterPro"/>
</dbReference>
<organism evidence="3 4">
    <name type="scientific">Tieghemostelium lacteum</name>
    <name type="common">Slime mold</name>
    <name type="synonym">Dictyostelium lacteum</name>
    <dbReference type="NCBI Taxonomy" id="361077"/>
    <lineage>
        <taxon>Eukaryota</taxon>
        <taxon>Amoebozoa</taxon>
        <taxon>Evosea</taxon>
        <taxon>Eumycetozoa</taxon>
        <taxon>Dictyostelia</taxon>
        <taxon>Dictyosteliales</taxon>
        <taxon>Raperosteliaceae</taxon>
        <taxon>Tieghemostelium</taxon>
    </lineage>
</organism>
<sequence>MDNSKLLIAGISACVGAAIGSYIASSKKENTTTSNKTNTTITNTNTFKQENSDIDSMLKDEIFLEQMNRTILYYGEEGFKTIRDAFIIVVGLGGVGGAAAHALLRSGVKKLRLIDPDLVTLSSLNRNVLAERKDVGRSKVETMKTYFESICPEVEIEAIQTFFNGDLAEKLLSGSPTYVVDCIDNTETKVALLTYCHRNNIPVISSMGAGSSSDPTKINISDISFTFGCRFGREIRRLLKVNGITQGILCVYSTEAHRKKLIPLTDEEKKLLDQQAVKPTLRVRTLGVSMPIPSIFGLTMSCAVLNALAGLPTVTEEEKRAPPPMIEYSRLLKLLIKKEQTVYRTPPSVLKKLFTMVDIRYLADEVYNSQSGISNAHSTQSSMIVLRWRPELPISLNNLVYLSQKEGEIHETVKNVDQHYPAEIVKKIDQILSTVIIGNRNNGVRLNNFFIVNEISKYLYSNIEILNFIRTCKYSYKFRNQLKYFDFPSSHCYNAHDIQKFNLPLNFHSISLNVHQYKLLIDCGLITQLSTPIVYLDYDIKVLRKQLPKSIQFLEMEGVEGTIGKGVLKEGLKSLYLASNFKTNLGNPGIFPSSLTSISLGYCYNKPIPNGLLPPFLKTLYLGPQYNYPLPTDLPKTLEILEIGKYPLKPGDIPPSIKHLIIGGRLSVINPGDLPSTLKRLDIYTGRCNVQLKVGSIPNSVERIDFISYSNYSEYSQVIKVGIIPDSVKQMHLHLGSNHIIEPNALPNSIHTVILNLLPNSNIPKLPNSIKNLTVHCELFRTDFVPDSLKNLTVYYERDIRQNGELPDSIENLIIETDTEFMAILTPNLFPKQLKSLTIQGGEIQMFISPKILPDSLQSLSLTNLNGNLNQLKNLPKQLESLILTNQKIELPPTFFNFLPSSIKYLKINNVRVQSIKHSTYLKFISDKFNNISLMYYLFLVIYTISIILISRLIKIKLDNV</sequence>
<dbReference type="InterPro" id="IPR008615">
    <property type="entry name" value="FNIP"/>
</dbReference>
<feature type="domain" description="THIF-type NAD/FAD binding fold" evidence="2">
    <location>
        <begin position="69"/>
        <end position="313"/>
    </location>
</feature>
<dbReference type="InterPro" id="IPR000594">
    <property type="entry name" value="ThiF_NAD_FAD-bd"/>
</dbReference>
<evidence type="ECO:0000313" key="3">
    <source>
        <dbReference type="EMBL" id="KYQ88811.1"/>
    </source>
</evidence>
<proteinExistence type="predicted"/>
<evidence type="ECO:0000259" key="2">
    <source>
        <dbReference type="Pfam" id="PF00899"/>
    </source>
</evidence>
<dbReference type="STRING" id="361077.A0A151Z4D9"/>
<dbReference type="InterPro" id="IPR045886">
    <property type="entry name" value="ThiF/MoeB/HesA"/>
</dbReference>
<dbReference type="Pfam" id="PF05725">
    <property type="entry name" value="FNIP"/>
    <property type="match status" value="4"/>
</dbReference>
<accession>A0A151Z4D9</accession>
<dbReference type="FunCoup" id="A0A151Z4D9">
    <property type="interactions" value="737"/>
</dbReference>
<comment type="caution">
    <text evidence="3">The sequence shown here is derived from an EMBL/GenBank/DDBJ whole genome shotgun (WGS) entry which is preliminary data.</text>
</comment>
<keyword evidence="1" id="KW-0812">Transmembrane</keyword>
<dbReference type="PANTHER" id="PTHR43267:SF2">
    <property type="entry name" value="TRNA THREONYLCARBAMOYLADENOSINE DEHYDRATASE 1-RELATED"/>
    <property type="match status" value="1"/>
</dbReference>
<gene>
    <name evidence="3" type="ORF">DLAC_10610</name>
</gene>
<dbReference type="CDD" id="cd00755">
    <property type="entry name" value="YgdL_like"/>
    <property type="match status" value="1"/>
</dbReference>
<dbReference type="FunFam" id="3.40.50.720:FF:000449">
    <property type="entry name" value="Ubiquitin-activating enzyme (E1), putative"/>
    <property type="match status" value="1"/>
</dbReference>
<protein>
    <submittedName>
        <fullName evidence="3">HesA/moeB/thiF family protein</fullName>
    </submittedName>
</protein>
<dbReference type="InParanoid" id="A0A151Z4D9"/>
<dbReference type="AlphaFoldDB" id="A0A151Z4D9"/>
<reference evidence="3 4" key="1">
    <citation type="submission" date="2015-12" db="EMBL/GenBank/DDBJ databases">
        <title>Dictyostelia acquired genes for synthesis and detection of signals that induce cell-type specialization by lateral gene transfer from prokaryotes.</title>
        <authorList>
            <person name="Gloeckner G."/>
            <person name="Schaap P."/>
        </authorList>
    </citation>
    <scope>NUCLEOTIDE SEQUENCE [LARGE SCALE GENOMIC DNA]</scope>
    <source>
        <strain evidence="3 4">TK</strain>
    </source>
</reference>
<dbReference type="GO" id="GO:0061503">
    <property type="term" value="F:tRNA threonylcarbamoyladenosine dehydratase"/>
    <property type="evidence" value="ECO:0007669"/>
    <property type="project" value="TreeGrafter"/>
</dbReference>
<evidence type="ECO:0000256" key="1">
    <source>
        <dbReference type="SAM" id="Phobius"/>
    </source>
</evidence>
<dbReference type="EMBL" id="LODT01000047">
    <property type="protein sequence ID" value="KYQ88811.1"/>
    <property type="molecule type" value="Genomic_DNA"/>
</dbReference>
<feature type="transmembrane region" description="Helical" evidence="1">
    <location>
        <begin position="6"/>
        <end position="24"/>
    </location>
</feature>
<dbReference type="InterPro" id="IPR035985">
    <property type="entry name" value="Ubiquitin-activating_enz"/>
</dbReference>
<dbReference type="GO" id="GO:0061504">
    <property type="term" value="P:cyclic threonylcarbamoyladenosine biosynthetic process"/>
    <property type="evidence" value="ECO:0007669"/>
    <property type="project" value="TreeGrafter"/>
</dbReference>
<dbReference type="GO" id="GO:0005741">
    <property type="term" value="C:mitochondrial outer membrane"/>
    <property type="evidence" value="ECO:0007669"/>
    <property type="project" value="TreeGrafter"/>
</dbReference>
<dbReference type="Proteomes" id="UP000076078">
    <property type="component" value="Unassembled WGS sequence"/>
</dbReference>
<dbReference type="SUPFAM" id="SSF52058">
    <property type="entry name" value="L domain-like"/>
    <property type="match status" value="1"/>
</dbReference>
<dbReference type="PANTHER" id="PTHR43267">
    <property type="entry name" value="TRNA THREONYLCARBAMOYLADENOSINE DEHYDRATASE"/>
    <property type="match status" value="1"/>
</dbReference>
<keyword evidence="4" id="KW-1185">Reference proteome</keyword>
<dbReference type="Pfam" id="PF00899">
    <property type="entry name" value="ThiF"/>
    <property type="match status" value="1"/>
</dbReference>